<sequence>MDELEFRNIMYQYLKEICHFSQLQVFATSSYQQKYFQKQIDEEMEALFNFVMESCNNEMMKEQFGLEQQEQIWEIQALEENQN</sequence>
<protein>
    <submittedName>
        <fullName evidence="1">Uncharacterized protein</fullName>
    </submittedName>
</protein>
<dbReference type="EMBL" id="JACEGA010000001">
    <property type="protein sequence ID" value="MBB2184051.1"/>
    <property type="molecule type" value="Genomic_DNA"/>
</dbReference>
<accession>A0A839K5V7</accession>
<dbReference type="AlphaFoldDB" id="A0A839K5V7"/>
<dbReference type="RefSeq" id="WP_228353649.1">
    <property type="nucleotide sequence ID" value="NZ_JACEGA010000001.1"/>
</dbReference>
<name>A0A839K5V7_9FIRM</name>
<keyword evidence="2" id="KW-1185">Reference proteome</keyword>
<gene>
    <name evidence="1" type="ORF">H0486_14315</name>
</gene>
<dbReference type="Proteomes" id="UP000574276">
    <property type="component" value="Unassembled WGS sequence"/>
</dbReference>
<proteinExistence type="predicted"/>
<evidence type="ECO:0000313" key="1">
    <source>
        <dbReference type="EMBL" id="MBB2184051.1"/>
    </source>
</evidence>
<reference evidence="1 2" key="1">
    <citation type="submission" date="2020-07" db="EMBL/GenBank/DDBJ databases">
        <title>Characterization and genome sequencing of isolate MD1, a novel member within the family Lachnospiraceae.</title>
        <authorList>
            <person name="Rettenmaier R."/>
            <person name="Di Bello L."/>
            <person name="Zinser C."/>
            <person name="Scheitz K."/>
            <person name="Liebl W."/>
            <person name="Zverlov V."/>
        </authorList>
    </citation>
    <scope>NUCLEOTIDE SEQUENCE [LARGE SCALE GENOMIC DNA]</scope>
    <source>
        <strain evidence="1 2">MD1</strain>
    </source>
</reference>
<comment type="caution">
    <text evidence="1">The sequence shown here is derived from an EMBL/GenBank/DDBJ whole genome shotgun (WGS) entry which is preliminary data.</text>
</comment>
<evidence type="ECO:0000313" key="2">
    <source>
        <dbReference type="Proteomes" id="UP000574276"/>
    </source>
</evidence>
<organism evidence="1 2">
    <name type="scientific">Variimorphobacter saccharofermentans</name>
    <dbReference type="NCBI Taxonomy" id="2755051"/>
    <lineage>
        <taxon>Bacteria</taxon>
        <taxon>Bacillati</taxon>
        <taxon>Bacillota</taxon>
        <taxon>Clostridia</taxon>
        <taxon>Lachnospirales</taxon>
        <taxon>Lachnospiraceae</taxon>
        <taxon>Variimorphobacter</taxon>
    </lineage>
</organism>